<dbReference type="PANTHER" id="PTHR15615">
    <property type="match status" value="1"/>
</dbReference>
<proteinExistence type="inferred from homology"/>
<organism evidence="3 4">
    <name type="scientific">Stegodyphus mimosarum</name>
    <name type="common">African social velvet spider</name>
    <dbReference type="NCBI Taxonomy" id="407821"/>
    <lineage>
        <taxon>Eukaryota</taxon>
        <taxon>Metazoa</taxon>
        <taxon>Ecdysozoa</taxon>
        <taxon>Arthropoda</taxon>
        <taxon>Chelicerata</taxon>
        <taxon>Arachnida</taxon>
        <taxon>Araneae</taxon>
        <taxon>Araneomorphae</taxon>
        <taxon>Entelegynae</taxon>
        <taxon>Eresoidea</taxon>
        <taxon>Eresidae</taxon>
        <taxon>Stegodyphus</taxon>
    </lineage>
</organism>
<protein>
    <recommendedName>
        <fullName evidence="2">Protein CNPPD1</fullName>
    </recommendedName>
</protein>
<dbReference type="GO" id="GO:0000307">
    <property type="term" value="C:cyclin-dependent protein kinase holoenzyme complex"/>
    <property type="evidence" value="ECO:0007669"/>
    <property type="project" value="TreeGrafter"/>
</dbReference>
<name>A0A087UAK2_STEMI</name>
<evidence type="ECO:0000256" key="1">
    <source>
        <dbReference type="ARBA" id="ARBA00038508"/>
    </source>
</evidence>
<reference evidence="3 4" key="1">
    <citation type="submission" date="2013-11" db="EMBL/GenBank/DDBJ databases">
        <title>Genome sequencing of Stegodyphus mimosarum.</title>
        <authorList>
            <person name="Bechsgaard J."/>
        </authorList>
    </citation>
    <scope>NUCLEOTIDE SEQUENCE [LARGE SCALE GENOMIC DNA]</scope>
</reference>
<dbReference type="SUPFAM" id="SSF47954">
    <property type="entry name" value="Cyclin-like"/>
    <property type="match status" value="1"/>
</dbReference>
<keyword evidence="4" id="KW-1185">Reference proteome</keyword>
<dbReference type="GO" id="GO:0016538">
    <property type="term" value="F:cyclin-dependent protein serine/threonine kinase regulator activity"/>
    <property type="evidence" value="ECO:0007669"/>
    <property type="project" value="TreeGrafter"/>
</dbReference>
<evidence type="ECO:0000313" key="4">
    <source>
        <dbReference type="Proteomes" id="UP000054359"/>
    </source>
</evidence>
<dbReference type="InterPro" id="IPR036915">
    <property type="entry name" value="Cyclin-like_sf"/>
</dbReference>
<dbReference type="EMBL" id="KK119010">
    <property type="protein sequence ID" value="KFM74391.1"/>
    <property type="molecule type" value="Genomic_DNA"/>
</dbReference>
<dbReference type="InterPro" id="IPR013922">
    <property type="entry name" value="Cyclin_PHO80-like"/>
</dbReference>
<evidence type="ECO:0000256" key="2">
    <source>
        <dbReference type="ARBA" id="ARBA00040808"/>
    </source>
</evidence>
<dbReference type="AlphaFoldDB" id="A0A087UAK2"/>
<dbReference type="GO" id="GO:0005634">
    <property type="term" value="C:nucleus"/>
    <property type="evidence" value="ECO:0007669"/>
    <property type="project" value="TreeGrafter"/>
</dbReference>
<dbReference type="STRING" id="407821.A0A087UAK2"/>
<dbReference type="PANTHER" id="PTHR15615:SF108">
    <property type="entry name" value="PROTEIN CNPPD1"/>
    <property type="match status" value="1"/>
</dbReference>
<dbReference type="Gene3D" id="1.10.472.10">
    <property type="entry name" value="Cyclin-like"/>
    <property type="match status" value="1"/>
</dbReference>
<feature type="non-terminal residue" evidence="3">
    <location>
        <position position="422"/>
    </location>
</feature>
<accession>A0A087UAK2</accession>
<dbReference type="CDD" id="cd20557">
    <property type="entry name" value="CYCLIN_ScPCL1-like"/>
    <property type="match status" value="1"/>
</dbReference>
<dbReference type="Proteomes" id="UP000054359">
    <property type="component" value="Unassembled WGS sequence"/>
</dbReference>
<dbReference type="OrthoDB" id="244495at2759"/>
<dbReference type="OMA" id="ISPCAMI"/>
<sequence length="422" mass="48107">MISHCNSTLSGVTDLLSKSCLYTEKKSSPNKMEMENPEILDNVCDLDELEEVFVDHLIMSKRIRKTLYAGDFNGFTDLPDHPPIALTGLALELFSKAVPNYGLDILDMDYVSTASKAAHISPCAMILALIYLDRLQRNNSEYLETVSPSGLFVVTMLVASKFLFENDEDIVTNQMWAEALNFDVKDLNELEYEFLSAIDWKVFVDYSEYFFYLCSIEKVVAVRQSSLRDWLSYTDICVLIQDPAFQNFWTSCVRQIAKATVLWAVGYITTALALYGSGITMHRLTKSVKDLSTDYKVSELQSQIAISFRSLHIPSQHLFDDAQFEEKLHSDTVTSTHLSGNNEQHHISYGLQEIVPCVCRSFSFRKKSDILSCRQELTKAPLSSNLRSYPISDFHNYSINNHLIFTNHNLTHTPQMTMYRSC</sequence>
<gene>
    <name evidence="3" type="ORF">X975_17730</name>
</gene>
<comment type="similarity">
    <text evidence="1">Belongs to the CNPPD1 family.</text>
</comment>
<dbReference type="GO" id="GO:0019901">
    <property type="term" value="F:protein kinase binding"/>
    <property type="evidence" value="ECO:0007669"/>
    <property type="project" value="InterPro"/>
</dbReference>
<dbReference type="Pfam" id="PF08613">
    <property type="entry name" value="Cyclin"/>
    <property type="match status" value="1"/>
</dbReference>
<evidence type="ECO:0000313" key="3">
    <source>
        <dbReference type="EMBL" id="KFM74391.1"/>
    </source>
</evidence>